<evidence type="ECO:0000256" key="5">
    <source>
        <dbReference type="ARBA" id="ARBA00022840"/>
    </source>
</evidence>
<dbReference type="SUPFAM" id="SSF56112">
    <property type="entry name" value="Protein kinase-like (PK-like)"/>
    <property type="match status" value="1"/>
</dbReference>
<keyword evidence="3 6" id="KW-0547">Nucleotide-binding</keyword>
<dbReference type="AlphaFoldDB" id="A0AAW0SY30"/>
<evidence type="ECO:0000313" key="9">
    <source>
        <dbReference type="EMBL" id="KAK8379592.1"/>
    </source>
</evidence>
<dbReference type="Proteomes" id="UP001487740">
    <property type="component" value="Unassembled WGS sequence"/>
</dbReference>
<feature type="compositionally biased region" description="Pro residues" evidence="7">
    <location>
        <begin position="127"/>
        <end position="153"/>
    </location>
</feature>
<evidence type="ECO:0000259" key="8">
    <source>
        <dbReference type="PROSITE" id="PS50011"/>
    </source>
</evidence>
<dbReference type="PANTHER" id="PTHR22974:SF21">
    <property type="entry name" value="DUAL SPECIFICITY PROTEIN KINASE TTK"/>
    <property type="match status" value="1"/>
</dbReference>
<dbReference type="InterPro" id="IPR017441">
    <property type="entry name" value="Protein_kinase_ATP_BS"/>
</dbReference>
<keyword evidence="1" id="KW-0723">Serine/threonine-protein kinase</keyword>
<feature type="domain" description="Protein kinase" evidence="8">
    <location>
        <begin position="166"/>
        <end position="255"/>
    </location>
</feature>
<evidence type="ECO:0000313" key="10">
    <source>
        <dbReference type="Proteomes" id="UP001487740"/>
    </source>
</evidence>
<keyword evidence="10" id="KW-1185">Reference proteome</keyword>
<protein>
    <recommendedName>
        <fullName evidence="8">Protein kinase domain-containing protein</fullName>
    </recommendedName>
</protein>
<dbReference type="GO" id="GO:0005634">
    <property type="term" value="C:nucleus"/>
    <property type="evidence" value="ECO:0007669"/>
    <property type="project" value="TreeGrafter"/>
</dbReference>
<evidence type="ECO:0000256" key="4">
    <source>
        <dbReference type="ARBA" id="ARBA00022777"/>
    </source>
</evidence>
<dbReference type="Pfam" id="PF00069">
    <property type="entry name" value="Pkinase"/>
    <property type="match status" value="1"/>
</dbReference>
<evidence type="ECO:0000256" key="2">
    <source>
        <dbReference type="ARBA" id="ARBA00022679"/>
    </source>
</evidence>
<dbReference type="PANTHER" id="PTHR22974">
    <property type="entry name" value="MIXED LINEAGE PROTEIN KINASE"/>
    <property type="match status" value="1"/>
</dbReference>
<reference evidence="9 10" key="1">
    <citation type="submission" date="2023-03" db="EMBL/GenBank/DDBJ databases">
        <title>High-quality genome of Scylla paramamosain provides insights in environmental adaptation.</title>
        <authorList>
            <person name="Zhang L."/>
        </authorList>
    </citation>
    <scope>NUCLEOTIDE SEQUENCE [LARGE SCALE GENOMIC DNA]</scope>
    <source>
        <strain evidence="9">LZ_2023a</strain>
        <tissue evidence="9">Muscle</tissue>
    </source>
</reference>
<dbReference type="GO" id="GO:0005524">
    <property type="term" value="F:ATP binding"/>
    <property type="evidence" value="ECO:0007669"/>
    <property type="project" value="UniProtKB-UniRule"/>
</dbReference>
<dbReference type="PRINTS" id="PR01217">
    <property type="entry name" value="PRICHEXTENSN"/>
</dbReference>
<keyword evidence="5 6" id="KW-0067">ATP-binding</keyword>
<keyword evidence="2" id="KW-0808">Transferase</keyword>
<dbReference type="GO" id="GO:0004712">
    <property type="term" value="F:protein serine/threonine/tyrosine kinase activity"/>
    <property type="evidence" value="ECO:0007669"/>
    <property type="project" value="TreeGrafter"/>
</dbReference>
<name>A0AAW0SY30_SCYPA</name>
<dbReference type="PROSITE" id="PS00107">
    <property type="entry name" value="PROTEIN_KINASE_ATP"/>
    <property type="match status" value="1"/>
</dbReference>
<dbReference type="GO" id="GO:0000776">
    <property type="term" value="C:kinetochore"/>
    <property type="evidence" value="ECO:0007669"/>
    <property type="project" value="TreeGrafter"/>
</dbReference>
<feature type="region of interest" description="Disordered" evidence="7">
    <location>
        <begin position="117"/>
        <end position="157"/>
    </location>
</feature>
<dbReference type="GO" id="GO:0007059">
    <property type="term" value="P:chromosome segregation"/>
    <property type="evidence" value="ECO:0007669"/>
    <property type="project" value="TreeGrafter"/>
</dbReference>
<dbReference type="PROSITE" id="PS50011">
    <property type="entry name" value="PROTEIN_KINASE_DOM"/>
    <property type="match status" value="1"/>
</dbReference>
<organism evidence="9 10">
    <name type="scientific">Scylla paramamosain</name>
    <name type="common">Mud crab</name>
    <dbReference type="NCBI Taxonomy" id="85552"/>
    <lineage>
        <taxon>Eukaryota</taxon>
        <taxon>Metazoa</taxon>
        <taxon>Ecdysozoa</taxon>
        <taxon>Arthropoda</taxon>
        <taxon>Crustacea</taxon>
        <taxon>Multicrustacea</taxon>
        <taxon>Malacostraca</taxon>
        <taxon>Eumalacostraca</taxon>
        <taxon>Eucarida</taxon>
        <taxon>Decapoda</taxon>
        <taxon>Pleocyemata</taxon>
        <taxon>Brachyura</taxon>
        <taxon>Eubrachyura</taxon>
        <taxon>Portunoidea</taxon>
        <taxon>Portunidae</taxon>
        <taxon>Portuninae</taxon>
        <taxon>Scylla</taxon>
    </lineage>
</organism>
<dbReference type="EMBL" id="JARAKH010000043">
    <property type="protein sequence ID" value="KAK8379592.1"/>
    <property type="molecule type" value="Genomic_DNA"/>
</dbReference>
<feature type="binding site" evidence="6">
    <location>
        <position position="195"/>
    </location>
    <ligand>
        <name>ATP</name>
        <dbReference type="ChEBI" id="CHEBI:30616"/>
    </ligand>
</feature>
<dbReference type="GO" id="GO:0004674">
    <property type="term" value="F:protein serine/threonine kinase activity"/>
    <property type="evidence" value="ECO:0007669"/>
    <property type="project" value="UniProtKB-KW"/>
</dbReference>
<dbReference type="Gene3D" id="3.30.200.20">
    <property type="entry name" value="Phosphorylase Kinase, domain 1"/>
    <property type="match status" value="1"/>
</dbReference>
<keyword evidence="4" id="KW-0418">Kinase</keyword>
<dbReference type="GO" id="GO:0007094">
    <property type="term" value="P:mitotic spindle assembly checkpoint signaling"/>
    <property type="evidence" value="ECO:0007669"/>
    <property type="project" value="TreeGrafter"/>
</dbReference>
<accession>A0AAW0SY30</accession>
<dbReference type="InterPro" id="IPR000719">
    <property type="entry name" value="Prot_kinase_dom"/>
</dbReference>
<comment type="caution">
    <text evidence="9">The sequence shown here is derived from an EMBL/GenBank/DDBJ whole genome shotgun (WGS) entry which is preliminary data.</text>
</comment>
<evidence type="ECO:0000256" key="1">
    <source>
        <dbReference type="ARBA" id="ARBA00022527"/>
    </source>
</evidence>
<proteinExistence type="predicted"/>
<dbReference type="InterPro" id="IPR011009">
    <property type="entry name" value="Kinase-like_dom_sf"/>
</dbReference>
<evidence type="ECO:0000256" key="7">
    <source>
        <dbReference type="SAM" id="MobiDB-lite"/>
    </source>
</evidence>
<sequence length="255" mass="28193">MFLFPFQQLVPAGCPCTSLPARNPPPLPTYQPPVPPASPLYPPTSPLIAPYPLPTPTSPCQTLFNTPLPLPTPVHFTPPPAYPCHFSPPPSPVLHFHQHPIMTSRKLRQHSISTPDLHSKVTLGQDPPDPPPGPLPPPRPLPPLPAPPTPLAAPPTNHLVVNGKRYQKLRLLGRGGSSKVFAVFDEESQDVRAIKLVNLEGLDQDTLTSYRNEILMLQELKECTRVIRLFDFEEMGNQLVLVMEKGEQGFCFHLE</sequence>
<dbReference type="GO" id="GO:0034501">
    <property type="term" value="P:protein localization to kinetochore"/>
    <property type="evidence" value="ECO:0007669"/>
    <property type="project" value="TreeGrafter"/>
</dbReference>
<evidence type="ECO:0000256" key="6">
    <source>
        <dbReference type="PROSITE-ProRule" id="PRU10141"/>
    </source>
</evidence>
<dbReference type="FunFam" id="3.30.200.20:FF:000131">
    <property type="entry name" value="Dual specificity protein kinase TTK"/>
    <property type="match status" value="1"/>
</dbReference>
<gene>
    <name evidence="9" type="ORF">O3P69_019505</name>
</gene>
<evidence type="ECO:0000256" key="3">
    <source>
        <dbReference type="ARBA" id="ARBA00022741"/>
    </source>
</evidence>
<dbReference type="GO" id="GO:0033316">
    <property type="term" value="P:meiotic spindle assembly checkpoint signaling"/>
    <property type="evidence" value="ECO:0007669"/>
    <property type="project" value="TreeGrafter"/>
</dbReference>